<accession>U2S3G7</accession>
<feature type="binding site" evidence="6">
    <location>
        <position position="175"/>
    </location>
    <ligand>
        <name>(6R)-5,10-methylene-5,6,7,8-tetrahydrofolate</name>
        <dbReference type="ChEBI" id="CHEBI:15636"/>
    </ligand>
</feature>
<dbReference type="GO" id="GO:0006235">
    <property type="term" value="P:dTTP biosynthetic process"/>
    <property type="evidence" value="ECO:0007669"/>
    <property type="project" value="UniProtKB-UniRule"/>
</dbReference>
<dbReference type="NCBIfam" id="TIGR03284">
    <property type="entry name" value="thym_sym"/>
    <property type="match status" value="2"/>
</dbReference>
<comment type="catalytic activity">
    <reaction evidence="6">
        <text>dUMP + (6R)-5,10-methylene-5,6,7,8-tetrahydrofolate = 7,8-dihydrofolate + dTMP</text>
        <dbReference type="Rhea" id="RHEA:12104"/>
        <dbReference type="ChEBI" id="CHEBI:15636"/>
        <dbReference type="ChEBI" id="CHEBI:57451"/>
        <dbReference type="ChEBI" id="CHEBI:63528"/>
        <dbReference type="ChEBI" id="CHEBI:246422"/>
        <dbReference type="EC" id="2.1.1.45"/>
    </reaction>
</comment>
<dbReference type="InterPro" id="IPR020940">
    <property type="entry name" value="Thymidylate_synthase_AS"/>
</dbReference>
<evidence type="ECO:0000256" key="2">
    <source>
        <dbReference type="ARBA" id="ARBA00022490"/>
    </source>
</evidence>
<dbReference type="NCBIfam" id="NF002499">
    <property type="entry name" value="PRK01827.1-5"/>
    <property type="match status" value="1"/>
</dbReference>
<dbReference type="InterPro" id="IPR036926">
    <property type="entry name" value="Thymidate_synth/dCMP_Mease_sf"/>
</dbReference>
<feature type="active site" description="Nucleophile" evidence="6">
    <location>
        <position position="146"/>
    </location>
</feature>
<keyword evidence="10" id="KW-1185">Reference proteome</keyword>
<dbReference type="HAMAP" id="MF_00008">
    <property type="entry name" value="Thymidy_synth_bact"/>
    <property type="match status" value="1"/>
</dbReference>
<keyword evidence="5 6" id="KW-0545">Nucleotide biosynthesis</keyword>
<proteinExistence type="inferred from homology"/>
<feature type="binding site" description="in other chain" evidence="6">
    <location>
        <position position="21"/>
    </location>
    <ligand>
        <name>dUMP</name>
        <dbReference type="ChEBI" id="CHEBI:246422"/>
        <note>ligand shared between dimeric partners</note>
    </ligand>
</feature>
<evidence type="ECO:0000313" key="9">
    <source>
        <dbReference type="EMBL" id="ERK57342.1"/>
    </source>
</evidence>
<comment type="caution">
    <text evidence="6">Lacks conserved residue(s) required for the propagation of feature annotation.</text>
</comment>
<dbReference type="CDD" id="cd00351">
    <property type="entry name" value="TS_Pyrimidine_HMase"/>
    <property type="match status" value="1"/>
</dbReference>
<dbReference type="OrthoDB" id="9774633at2"/>
<dbReference type="InterPro" id="IPR045097">
    <property type="entry name" value="Thymidate_synth/dCMP_Mease"/>
</dbReference>
<dbReference type="InterPro" id="IPR000398">
    <property type="entry name" value="Thymidylate_synthase"/>
</dbReference>
<comment type="similarity">
    <text evidence="6">Belongs to the thymidylate synthase family. Bacterial-type ThyA subfamily.</text>
</comment>
<dbReference type="RefSeq" id="WP_021797368.1">
    <property type="nucleotide sequence ID" value="NZ_ACVN02000157.1"/>
</dbReference>
<dbReference type="AlphaFoldDB" id="U2S3G7"/>
<comment type="subcellular location">
    <subcellularLocation>
        <location evidence="6">Cytoplasm</location>
    </subcellularLocation>
</comment>
<dbReference type="NCBIfam" id="NF002497">
    <property type="entry name" value="PRK01827.1-3"/>
    <property type="match status" value="1"/>
</dbReference>
<keyword evidence="4 6" id="KW-0808">Transferase</keyword>
<feature type="binding site" description="in other chain" evidence="6">
    <location>
        <position position="183"/>
    </location>
    <ligand>
        <name>dUMP</name>
        <dbReference type="ChEBI" id="CHEBI:246422"/>
        <note>ligand shared between dimeric partners</note>
    </ligand>
</feature>
<dbReference type="GO" id="GO:0032259">
    <property type="term" value="P:methylation"/>
    <property type="evidence" value="ECO:0007669"/>
    <property type="project" value="UniProtKB-KW"/>
</dbReference>
<dbReference type="Gene3D" id="3.30.572.10">
    <property type="entry name" value="Thymidylate synthase/dCMP hydroxymethylase domain"/>
    <property type="match status" value="1"/>
</dbReference>
<feature type="binding site" evidence="6">
    <location>
        <position position="269"/>
    </location>
    <ligand>
        <name>(6R)-5,10-methylene-5,6,7,8-tetrahydrofolate</name>
        <dbReference type="ChEBI" id="CHEBI:15636"/>
    </ligand>
</feature>
<evidence type="ECO:0000313" key="10">
    <source>
        <dbReference type="Proteomes" id="UP000017052"/>
    </source>
</evidence>
<organism evidence="9 10">
    <name type="scientific">Propionibacterium acidifaciens F0233</name>
    <dbReference type="NCBI Taxonomy" id="553198"/>
    <lineage>
        <taxon>Bacteria</taxon>
        <taxon>Bacillati</taxon>
        <taxon>Actinomycetota</taxon>
        <taxon>Actinomycetes</taxon>
        <taxon>Propionibacteriales</taxon>
        <taxon>Propionibacteriaceae</taxon>
        <taxon>Propionibacterium</taxon>
    </lineage>
</organism>
<comment type="subunit">
    <text evidence="6">Homodimer.</text>
</comment>
<dbReference type="GO" id="GO:0006231">
    <property type="term" value="P:dTMP biosynthetic process"/>
    <property type="evidence" value="ECO:0007669"/>
    <property type="project" value="UniProtKB-UniRule"/>
</dbReference>
<protein>
    <recommendedName>
        <fullName evidence="1 6">Thymidylate synthase</fullName>
        <shortName evidence="6">TS</shortName>
        <shortName evidence="6">TSase</shortName>
        <ecNumber evidence="1 6">2.1.1.45</ecNumber>
    </recommendedName>
</protein>
<dbReference type="PROSITE" id="PS00091">
    <property type="entry name" value="THYMIDYLATE_SYNTHASE"/>
    <property type="match status" value="1"/>
</dbReference>
<dbReference type="SUPFAM" id="SSF55831">
    <property type="entry name" value="Thymidylate synthase/dCMP hydroxymethylase"/>
    <property type="match status" value="1"/>
</dbReference>
<comment type="pathway">
    <text evidence="6">Pyrimidine metabolism; dTTP biosynthesis.</text>
</comment>
<keyword evidence="2 6" id="KW-0963">Cytoplasm</keyword>
<dbReference type="PRINTS" id="PR00108">
    <property type="entry name" value="THYMDSNTHASE"/>
</dbReference>
<dbReference type="Proteomes" id="UP000017052">
    <property type="component" value="Unassembled WGS sequence"/>
</dbReference>
<dbReference type="Pfam" id="PF00303">
    <property type="entry name" value="Thymidylat_synt"/>
    <property type="match status" value="1"/>
</dbReference>
<evidence type="ECO:0000256" key="5">
    <source>
        <dbReference type="ARBA" id="ARBA00022727"/>
    </source>
</evidence>
<gene>
    <name evidence="6 9" type="primary">thyA</name>
    <name evidence="9" type="ORF">HMPREF0682_0452</name>
</gene>
<comment type="function">
    <text evidence="6">Catalyzes the reductive methylation of 2'-deoxyuridine-5'-monophosphate (dUMP) to 2'-deoxythymidine-5'-monophosphate (dTMP) while utilizing 5,10-methylenetetrahydrofolate (mTHF) as the methyl donor and reductant in the reaction, yielding dihydrofolate (DHF) as a by-product. This enzymatic reaction provides an intracellular de novo source of dTMP, an essential precursor for DNA biosynthesis.</text>
</comment>
<feature type="binding site" description="in other chain" evidence="6">
    <location>
        <begin position="172"/>
        <end position="175"/>
    </location>
    <ligand>
        <name>dUMP</name>
        <dbReference type="ChEBI" id="CHEBI:246422"/>
        <note>ligand shared between dimeric partners</note>
    </ligand>
</feature>
<evidence type="ECO:0000256" key="1">
    <source>
        <dbReference type="ARBA" id="ARBA00011947"/>
    </source>
</evidence>
<sequence>MQQYLDLLERVMTTGVDRSDRTGTGTRSIFGHQMRFHLDDGFPLVTTKKVYTRGVFGELLWFLRGDTNIAWLHGNDIHIWDEWADESGDLGPIYGHQWRSWPDYDGGAIDQLAQVIDLIRMNPDSRRLVVSAWNVAEVPGMALPPCHLLFQFYVAPASDDGPARLSCGLYQRSCDLFLGVPFNIASYALLTHMVAQVCGLRVGDFVHTLGDAHVYSNHVEQVREQLSRTPRPLPRLRLNPEVTSIDGFELGDIELIGYDPYPSIKAPVAV</sequence>
<reference evidence="9" key="1">
    <citation type="submission" date="2013-08" db="EMBL/GenBank/DDBJ databases">
        <authorList>
            <person name="Durkin A.S."/>
            <person name="Haft D.R."/>
            <person name="McCorrison J."/>
            <person name="Torralba M."/>
            <person name="Gillis M."/>
            <person name="Haft D.H."/>
            <person name="Methe B."/>
            <person name="Sutton G."/>
            <person name="Nelson K.E."/>
        </authorList>
    </citation>
    <scope>NUCLEOTIDE SEQUENCE [LARGE SCALE GENOMIC DNA]</scope>
    <source>
        <strain evidence="9">F0233</strain>
    </source>
</reference>
<feature type="domain" description="Thymidylate synthase/dCMP hydroxymethylase" evidence="8">
    <location>
        <begin position="2"/>
        <end position="270"/>
    </location>
</feature>
<comment type="caution">
    <text evidence="9">The sequence shown here is derived from an EMBL/GenBank/DDBJ whole genome shotgun (WGS) entry which is preliminary data.</text>
</comment>
<dbReference type="PANTHER" id="PTHR11548:SF9">
    <property type="entry name" value="THYMIDYLATE SYNTHASE"/>
    <property type="match status" value="1"/>
</dbReference>
<dbReference type="GO" id="GO:0005829">
    <property type="term" value="C:cytosol"/>
    <property type="evidence" value="ECO:0007669"/>
    <property type="project" value="TreeGrafter"/>
</dbReference>
<name>U2S3G7_9ACTN</name>
<evidence type="ECO:0000256" key="7">
    <source>
        <dbReference type="PROSITE-ProRule" id="PRU10016"/>
    </source>
</evidence>
<evidence type="ECO:0000256" key="4">
    <source>
        <dbReference type="ARBA" id="ARBA00022679"/>
    </source>
</evidence>
<evidence type="ECO:0000256" key="3">
    <source>
        <dbReference type="ARBA" id="ARBA00022603"/>
    </source>
</evidence>
<keyword evidence="3 6" id="KW-0489">Methyltransferase</keyword>
<feature type="active site" evidence="7">
    <location>
        <position position="146"/>
    </location>
</feature>
<dbReference type="InterPro" id="IPR023451">
    <property type="entry name" value="Thymidate_synth/dCMP_Mease_dom"/>
</dbReference>
<dbReference type="FunFam" id="3.30.572.10:FF:000013">
    <property type="entry name" value="Thymidylate synthase"/>
    <property type="match status" value="1"/>
</dbReference>
<dbReference type="GeneID" id="95358921"/>
<dbReference type="EC" id="2.1.1.45" evidence="1 6"/>
<dbReference type="EMBL" id="ACVN02000157">
    <property type="protein sequence ID" value="ERK57342.1"/>
    <property type="molecule type" value="Genomic_DNA"/>
</dbReference>
<dbReference type="PANTHER" id="PTHR11548">
    <property type="entry name" value="THYMIDYLATE SYNTHASE 1"/>
    <property type="match status" value="1"/>
</dbReference>
<evidence type="ECO:0000259" key="8">
    <source>
        <dbReference type="Pfam" id="PF00303"/>
    </source>
</evidence>
<feature type="binding site" description="in other chain" evidence="6">
    <location>
        <begin position="213"/>
        <end position="215"/>
    </location>
    <ligand>
        <name>dUMP</name>
        <dbReference type="ChEBI" id="CHEBI:246422"/>
        <note>ligand shared between dimeric partners</note>
    </ligand>
</feature>
<feature type="binding site" evidence="6">
    <location>
        <begin position="126"/>
        <end position="127"/>
    </location>
    <ligand>
        <name>dUMP</name>
        <dbReference type="ChEBI" id="CHEBI:246422"/>
        <note>ligand shared between dimeric partners</note>
    </ligand>
</feature>
<dbReference type="UniPathway" id="UPA00575"/>
<evidence type="ECO:0000256" key="6">
    <source>
        <dbReference type="HAMAP-Rule" id="MF_00008"/>
    </source>
</evidence>
<dbReference type="GO" id="GO:0004799">
    <property type="term" value="F:thymidylate synthase activity"/>
    <property type="evidence" value="ECO:0007669"/>
    <property type="project" value="UniProtKB-UniRule"/>
</dbReference>